<dbReference type="CDD" id="cd01295">
    <property type="entry name" value="AdeC"/>
    <property type="match status" value="1"/>
</dbReference>
<dbReference type="GO" id="GO:0000034">
    <property type="term" value="F:adenine deaminase activity"/>
    <property type="evidence" value="ECO:0007669"/>
    <property type="project" value="UniProtKB-UniRule"/>
</dbReference>
<dbReference type="EMBL" id="MFJM01000060">
    <property type="protein sequence ID" value="OGG16111.1"/>
    <property type="molecule type" value="Genomic_DNA"/>
</dbReference>
<dbReference type="Pfam" id="PF13382">
    <property type="entry name" value="Adenine_deam_C"/>
    <property type="match status" value="1"/>
</dbReference>
<evidence type="ECO:0000256" key="1">
    <source>
        <dbReference type="ARBA" id="ARBA00006773"/>
    </source>
</evidence>
<evidence type="ECO:0000313" key="9">
    <source>
        <dbReference type="EMBL" id="OGG16111.1"/>
    </source>
</evidence>
<evidence type="ECO:0000256" key="3">
    <source>
        <dbReference type="ARBA" id="ARBA00022801"/>
    </source>
</evidence>
<dbReference type="SUPFAM" id="SSF51338">
    <property type="entry name" value="Composite domain of metallo-dependent hydrolases"/>
    <property type="match status" value="1"/>
</dbReference>
<keyword evidence="4 6" id="KW-0464">Manganese</keyword>
<evidence type="ECO:0000256" key="2">
    <source>
        <dbReference type="ARBA" id="ARBA00012782"/>
    </source>
</evidence>
<dbReference type="SUPFAM" id="SSF51556">
    <property type="entry name" value="Metallo-dependent hydrolases"/>
    <property type="match status" value="1"/>
</dbReference>
<accession>A0A1F5ZUL0</accession>
<comment type="catalytic activity">
    <reaction evidence="5 6">
        <text>adenine + H2O + H(+) = hypoxanthine + NH4(+)</text>
        <dbReference type="Rhea" id="RHEA:23688"/>
        <dbReference type="ChEBI" id="CHEBI:15377"/>
        <dbReference type="ChEBI" id="CHEBI:15378"/>
        <dbReference type="ChEBI" id="CHEBI:16708"/>
        <dbReference type="ChEBI" id="CHEBI:17368"/>
        <dbReference type="ChEBI" id="CHEBI:28938"/>
        <dbReference type="EC" id="3.5.4.2"/>
    </reaction>
</comment>
<dbReference type="STRING" id="1798383.A3D78_00495"/>
<sequence length="544" mass="60170">MASKLNIDNFIVSGNLIDIHQNKIYPASIVVSHKRIVNIIKEKKKYKNYLLPGFVDSHIHIESSMLPPSEFARQAVVHGTVATVSDPHEIANVLGVKGVEYMIKDGHQVPFKFYFGAPSCVPATSFETAGATLGVKETELLLKKDQIKFLSEMMNYPGVLNGDREVLTKIKLAHKYRKPIDGHAPGLSGQLLKKYISYGITTDHETYQMNEALQKIKYGMKIIIRNGSAAKNFDELIPLIEKFPALCLFCCDDQHPDDLLKGHINLLVKKAIQNNYDLISVIRAATINPVIHYRLDVGLLRKGDWADFIIVDNLNNFSVLTTYINGQKVAQKGKSLIKRIKPCLINRFNIGIKKESDFAYPKIVKSIHLIQVKDGQLITKKSKATPKISRGRIIADTKRDILKITVINRYRNTKPAVAFIKNFGLKKGALAGSVAHDSHNIIAVGVSDTDLTAAVNAVIINKGGLAVAVNGEISVLPLPIAGLMSDQSSETVAGKYEQLSDLIRKLGSQLTSPFMTLSFMALLVIPHLKLSDKGLFDGDKFKII</sequence>
<dbReference type="InterPro" id="IPR006679">
    <property type="entry name" value="Adenine_deam"/>
</dbReference>
<feature type="domain" description="Adenine deaminase C-terminal" evidence="8">
    <location>
        <begin position="376"/>
        <end position="542"/>
    </location>
</feature>
<dbReference type="Gene3D" id="3.20.20.140">
    <property type="entry name" value="Metal-dependent hydrolases"/>
    <property type="match status" value="1"/>
</dbReference>
<dbReference type="Proteomes" id="UP000176253">
    <property type="component" value="Unassembled WGS sequence"/>
</dbReference>
<reference evidence="9 10" key="1">
    <citation type="journal article" date="2016" name="Nat. Commun.">
        <title>Thousands of microbial genomes shed light on interconnected biogeochemical processes in an aquifer system.</title>
        <authorList>
            <person name="Anantharaman K."/>
            <person name="Brown C.T."/>
            <person name="Hug L.A."/>
            <person name="Sharon I."/>
            <person name="Castelle C.J."/>
            <person name="Probst A.J."/>
            <person name="Thomas B.C."/>
            <person name="Singh A."/>
            <person name="Wilkins M.J."/>
            <person name="Karaoz U."/>
            <person name="Brodie E.L."/>
            <person name="Williams K.H."/>
            <person name="Hubbard S.S."/>
            <person name="Banfield J.F."/>
        </authorList>
    </citation>
    <scope>NUCLEOTIDE SEQUENCE [LARGE SCALE GENOMIC DNA]</scope>
</reference>
<evidence type="ECO:0000313" key="10">
    <source>
        <dbReference type="Proteomes" id="UP000176253"/>
    </source>
</evidence>
<dbReference type="PANTHER" id="PTHR11113:SF2">
    <property type="entry name" value="ADENINE DEAMINASE"/>
    <property type="match status" value="1"/>
</dbReference>
<proteinExistence type="inferred from homology"/>
<dbReference type="HAMAP" id="MF_01518">
    <property type="entry name" value="Adenine_deamin"/>
    <property type="match status" value="1"/>
</dbReference>
<dbReference type="InterPro" id="IPR026912">
    <property type="entry name" value="Adenine_deam_C"/>
</dbReference>
<comment type="caution">
    <text evidence="9">The sequence shown here is derived from an EMBL/GenBank/DDBJ whole genome shotgun (WGS) entry which is preliminary data.</text>
</comment>
<dbReference type="InterPro" id="IPR032466">
    <property type="entry name" value="Metal_Hydrolase"/>
</dbReference>
<dbReference type="PANTHER" id="PTHR11113">
    <property type="entry name" value="N-ACETYLGLUCOSAMINE-6-PHOSPHATE DEACETYLASE"/>
    <property type="match status" value="1"/>
</dbReference>
<feature type="domain" description="Amidohydrolase-related" evidence="7">
    <location>
        <begin position="49"/>
        <end position="329"/>
    </location>
</feature>
<evidence type="ECO:0000259" key="8">
    <source>
        <dbReference type="Pfam" id="PF13382"/>
    </source>
</evidence>
<comment type="cofactor">
    <cofactor evidence="6">
        <name>Mn(2+)</name>
        <dbReference type="ChEBI" id="CHEBI:29035"/>
    </cofactor>
</comment>
<evidence type="ECO:0000259" key="7">
    <source>
        <dbReference type="Pfam" id="PF01979"/>
    </source>
</evidence>
<keyword evidence="3 6" id="KW-0378">Hydrolase</keyword>
<dbReference type="Pfam" id="PF01979">
    <property type="entry name" value="Amidohydro_1"/>
    <property type="match status" value="1"/>
</dbReference>
<dbReference type="GO" id="GO:0006146">
    <property type="term" value="P:adenine catabolic process"/>
    <property type="evidence" value="ECO:0007669"/>
    <property type="project" value="InterPro"/>
</dbReference>
<evidence type="ECO:0000256" key="5">
    <source>
        <dbReference type="ARBA" id="ARBA00047720"/>
    </source>
</evidence>
<dbReference type="InterPro" id="IPR006680">
    <property type="entry name" value="Amidohydro-rel"/>
</dbReference>
<dbReference type="NCBIfam" id="TIGR01178">
    <property type="entry name" value="ade"/>
    <property type="match status" value="1"/>
</dbReference>
<dbReference type="Gene3D" id="2.30.40.10">
    <property type="entry name" value="Urease, subunit C, domain 1"/>
    <property type="match status" value="1"/>
</dbReference>
<evidence type="ECO:0000256" key="4">
    <source>
        <dbReference type="ARBA" id="ARBA00023211"/>
    </source>
</evidence>
<name>A0A1F5ZUL0_9BACT</name>
<comment type="similarity">
    <text evidence="1 6">Belongs to the metallo-dependent hydrolases superfamily. Adenine deaminase family.</text>
</comment>
<dbReference type="AlphaFoldDB" id="A0A1F5ZUL0"/>
<dbReference type="EC" id="3.5.4.2" evidence="2 6"/>
<protein>
    <recommendedName>
        <fullName evidence="2 6">Adenine deaminase</fullName>
        <shortName evidence="6">Adenase</shortName>
        <shortName evidence="6">Adenine aminase</shortName>
        <ecNumber evidence="2 6">3.5.4.2</ecNumber>
    </recommendedName>
</protein>
<organism evidence="9 10">
    <name type="scientific">Candidatus Gottesmanbacteria bacterium RIFCSPHIGHO2_02_FULL_39_14</name>
    <dbReference type="NCBI Taxonomy" id="1798383"/>
    <lineage>
        <taxon>Bacteria</taxon>
        <taxon>Candidatus Gottesmaniibacteriota</taxon>
    </lineage>
</organism>
<gene>
    <name evidence="6" type="primary">ade</name>
    <name evidence="9" type="ORF">A3D78_00495</name>
</gene>
<dbReference type="InterPro" id="IPR011059">
    <property type="entry name" value="Metal-dep_hydrolase_composite"/>
</dbReference>
<evidence type="ECO:0000256" key="6">
    <source>
        <dbReference type="HAMAP-Rule" id="MF_01518"/>
    </source>
</evidence>